<protein>
    <submittedName>
        <fullName evidence="1">Uncharacterized protein</fullName>
    </submittedName>
</protein>
<proteinExistence type="predicted"/>
<evidence type="ECO:0000313" key="1">
    <source>
        <dbReference type="EMBL" id="CAD8051438.1"/>
    </source>
</evidence>
<reference evidence="1" key="1">
    <citation type="submission" date="2021-01" db="EMBL/GenBank/DDBJ databases">
        <authorList>
            <consortium name="Genoscope - CEA"/>
            <person name="William W."/>
        </authorList>
    </citation>
    <scope>NUCLEOTIDE SEQUENCE</scope>
</reference>
<accession>A0A8S1K872</accession>
<keyword evidence="2" id="KW-1185">Reference proteome</keyword>
<dbReference type="Proteomes" id="UP000692954">
    <property type="component" value="Unassembled WGS sequence"/>
</dbReference>
<sequence length="95" mass="11287">MQLQNKVGLISNLLEYIPLQEVTQKQVLQEVHFIINGLQSTILGTQEQNPQVKVFLYNFYNHMKLIEQDFGYGIQIRESRRYKQLFSTKTKIVRQ</sequence>
<name>A0A8S1K872_9CILI</name>
<dbReference type="EMBL" id="CAJJDN010000005">
    <property type="protein sequence ID" value="CAD8051438.1"/>
    <property type="molecule type" value="Genomic_DNA"/>
</dbReference>
<gene>
    <name evidence="1" type="ORF">PSON_ATCC_30995.1.T0050575</name>
</gene>
<evidence type="ECO:0000313" key="2">
    <source>
        <dbReference type="Proteomes" id="UP000692954"/>
    </source>
</evidence>
<dbReference type="AlphaFoldDB" id="A0A8S1K872"/>
<organism evidence="1 2">
    <name type="scientific">Paramecium sonneborni</name>
    <dbReference type="NCBI Taxonomy" id="65129"/>
    <lineage>
        <taxon>Eukaryota</taxon>
        <taxon>Sar</taxon>
        <taxon>Alveolata</taxon>
        <taxon>Ciliophora</taxon>
        <taxon>Intramacronucleata</taxon>
        <taxon>Oligohymenophorea</taxon>
        <taxon>Peniculida</taxon>
        <taxon>Parameciidae</taxon>
        <taxon>Paramecium</taxon>
    </lineage>
</organism>
<comment type="caution">
    <text evidence="1">The sequence shown here is derived from an EMBL/GenBank/DDBJ whole genome shotgun (WGS) entry which is preliminary data.</text>
</comment>